<keyword evidence="2" id="KW-1185">Reference proteome</keyword>
<dbReference type="AlphaFoldDB" id="A0A8H4QJE3"/>
<evidence type="ECO:0000313" key="1">
    <source>
        <dbReference type="EMBL" id="KAF4612184.1"/>
    </source>
</evidence>
<organism evidence="1 2">
    <name type="scientific">Agrocybe pediades</name>
    <dbReference type="NCBI Taxonomy" id="84607"/>
    <lineage>
        <taxon>Eukaryota</taxon>
        <taxon>Fungi</taxon>
        <taxon>Dikarya</taxon>
        <taxon>Basidiomycota</taxon>
        <taxon>Agaricomycotina</taxon>
        <taxon>Agaricomycetes</taxon>
        <taxon>Agaricomycetidae</taxon>
        <taxon>Agaricales</taxon>
        <taxon>Agaricineae</taxon>
        <taxon>Strophariaceae</taxon>
        <taxon>Agrocybe</taxon>
    </lineage>
</organism>
<proteinExistence type="predicted"/>
<protein>
    <submittedName>
        <fullName evidence="1">Uncharacterized protein</fullName>
    </submittedName>
</protein>
<dbReference type="Proteomes" id="UP000521872">
    <property type="component" value="Unassembled WGS sequence"/>
</dbReference>
<evidence type="ECO:0000313" key="2">
    <source>
        <dbReference type="Proteomes" id="UP000521872"/>
    </source>
</evidence>
<sequence length="153" mass="16795">MNAKSSLEQRNLSFGLLEAYKTLTSLNYYTGIMHEAIIDANAPPDLQASLADTPSSIGSLSAPVFVPAPAAAKSSKKRCKNTYTDDRKKEIDCRRSMLASLWRRYDGFFGAFLAGAVGSDFKAKESKKSMGPSVDVPSVSPWTRFSRWFGRKG</sequence>
<accession>A0A8H4QJE3</accession>
<dbReference type="EMBL" id="JAACJL010000057">
    <property type="protein sequence ID" value="KAF4612184.1"/>
    <property type="molecule type" value="Genomic_DNA"/>
</dbReference>
<name>A0A8H4QJE3_9AGAR</name>
<comment type="caution">
    <text evidence="1">The sequence shown here is derived from an EMBL/GenBank/DDBJ whole genome shotgun (WGS) entry which is preliminary data.</text>
</comment>
<gene>
    <name evidence="1" type="ORF">D9613_004561</name>
</gene>
<reference evidence="1 2" key="1">
    <citation type="submission" date="2019-12" db="EMBL/GenBank/DDBJ databases">
        <authorList>
            <person name="Floudas D."/>
            <person name="Bentzer J."/>
            <person name="Ahren D."/>
            <person name="Johansson T."/>
            <person name="Persson P."/>
            <person name="Tunlid A."/>
        </authorList>
    </citation>
    <scope>NUCLEOTIDE SEQUENCE [LARGE SCALE GENOMIC DNA]</scope>
    <source>
        <strain evidence="1 2">CBS 102.39</strain>
    </source>
</reference>